<evidence type="ECO:0000313" key="2">
    <source>
        <dbReference type="Proteomes" id="UP001516023"/>
    </source>
</evidence>
<protein>
    <submittedName>
        <fullName evidence="1">Uncharacterized protein</fullName>
    </submittedName>
</protein>
<comment type="caution">
    <text evidence="1">The sequence shown here is derived from an EMBL/GenBank/DDBJ whole genome shotgun (WGS) entry which is preliminary data.</text>
</comment>
<dbReference type="AlphaFoldDB" id="A0ABD3QUY4"/>
<organism evidence="1 2">
    <name type="scientific">Cyclotella cryptica</name>
    <dbReference type="NCBI Taxonomy" id="29204"/>
    <lineage>
        <taxon>Eukaryota</taxon>
        <taxon>Sar</taxon>
        <taxon>Stramenopiles</taxon>
        <taxon>Ochrophyta</taxon>
        <taxon>Bacillariophyta</taxon>
        <taxon>Coscinodiscophyceae</taxon>
        <taxon>Thalassiosirophycidae</taxon>
        <taxon>Stephanodiscales</taxon>
        <taxon>Stephanodiscaceae</taxon>
        <taxon>Cyclotella</taxon>
    </lineage>
</organism>
<dbReference type="EMBL" id="JABMIG020000024">
    <property type="protein sequence ID" value="KAL3801825.1"/>
    <property type="molecule type" value="Genomic_DNA"/>
</dbReference>
<proteinExistence type="predicted"/>
<evidence type="ECO:0000313" key="1">
    <source>
        <dbReference type="EMBL" id="KAL3801825.1"/>
    </source>
</evidence>
<reference evidence="1 2" key="1">
    <citation type="journal article" date="2020" name="G3 (Bethesda)">
        <title>Improved Reference Genome for Cyclotella cryptica CCMP332, a Model for Cell Wall Morphogenesis, Salinity Adaptation, and Lipid Production in Diatoms (Bacillariophyta).</title>
        <authorList>
            <person name="Roberts W.R."/>
            <person name="Downey K.M."/>
            <person name="Ruck E.C."/>
            <person name="Traller J.C."/>
            <person name="Alverson A.J."/>
        </authorList>
    </citation>
    <scope>NUCLEOTIDE SEQUENCE [LARGE SCALE GENOMIC DNA]</scope>
    <source>
        <strain evidence="1 2">CCMP332</strain>
    </source>
</reference>
<dbReference type="Proteomes" id="UP001516023">
    <property type="component" value="Unassembled WGS sequence"/>
</dbReference>
<name>A0ABD3QUY4_9STRA</name>
<accession>A0ABD3QUY4</accession>
<gene>
    <name evidence="1" type="ORF">HJC23_001221</name>
</gene>
<sequence length="104" mass="10962">MKFQTVSSILSPADAARFSGRYETEIVGKDGNPVSVIRSIRNAPLEQLILQGSLTPTKAPAPSPNAMEDLCGLLETKATVTKSPKAATNKAAVVKISPKLQTTP</sequence>
<keyword evidence="2" id="KW-1185">Reference proteome</keyword>